<evidence type="ECO:0000256" key="1">
    <source>
        <dbReference type="SAM" id="MobiDB-lite"/>
    </source>
</evidence>
<dbReference type="EMBL" id="KB932202">
    <property type="protein sequence ID" value="KCV72319.1"/>
    <property type="molecule type" value="Genomic_DNA"/>
</dbReference>
<dbReference type="RefSeq" id="XP_009493897.1">
    <property type="nucleotide sequence ID" value="XM_009495622.1"/>
</dbReference>
<protein>
    <submittedName>
        <fullName evidence="2">Uncharacterized protein</fullName>
    </submittedName>
</protein>
<proteinExistence type="predicted"/>
<keyword evidence="3" id="KW-1185">Reference proteome</keyword>
<name>A0A058ZD56_FONAL</name>
<evidence type="ECO:0000313" key="3">
    <source>
        <dbReference type="Proteomes" id="UP000030693"/>
    </source>
</evidence>
<feature type="region of interest" description="Disordered" evidence="1">
    <location>
        <begin position="770"/>
        <end position="823"/>
    </location>
</feature>
<dbReference type="AlphaFoldDB" id="A0A058ZD56"/>
<feature type="compositionally biased region" description="Polar residues" evidence="1">
    <location>
        <begin position="770"/>
        <end position="779"/>
    </location>
</feature>
<dbReference type="Proteomes" id="UP000030693">
    <property type="component" value="Unassembled WGS sequence"/>
</dbReference>
<feature type="compositionally biased region" description="Basic and acidic residues" evidence="1">
    <location>
        <begin position="788"/>
        <end position="799"/>
    </location>
</feature>
<dbReference type="GeneID" id="20526440"/>
<feature type="region of interest" description="Disordered" evidence="1">
    <location>
        <begin position="432"/>
        <end position="465"/>
    </location>
</feature>
<feature type="compositionally biased region" description="Pro residues" evidence="1">
    <location>
        <begin position="448"/>
        <end position="461"/>
    </location>
</feature>
<gene>
    <name evidence="2" type="ORF">H696_01715</name>
</gene>
<accession>A0A058ZD56</accession>
<evidence type="ECO:0000313" key="2">
    <source>
        <dbReference type="EMBL" id="KCV72319.1"/>
    </source>
</evidence>
<feature type="compositionally biased region" description="Low complexity" evidence="1">
    <location>
        <begin position="436"/>
        <end position="447"/>
    </location>
</feature>
<reference evidence="2" key="1">
    <citation type="submission" date="2013-04" db="EMBL/GenBank/DDBJ databases">
        <title>The Genome Sequence of Fonticula alba ATCC 38817.</title>
        <authorList>
            <consortium name="The Broad Institute Genomics Platform"/>
            <person name="Russ C."/>
            <person name="Cuomo C."/>
            <person name="Burger G."/>
            <person name="Gray M.W."/>
            <person name="Holland P.W.H."/>
            <person name="King N."/>
            <person name="Lang F.B.F."/>
            <person name="Roger A.J."/>
            <person name="Ruiz-Trillo I."/>
            <person name="Brown M."/>
            <person name="Walker B."/>
            <person name="Young S."/>
            <person name="Zeng Q."/>
            <person name="Gargeya S."/>
            <person name="Fitzgerald M."/>
            <person name="Haas B."/>
            <person name="Abouelleil A."/>
            <person name="Allen A.W."/>
            <person name="Alvarado L."/>
            <person name="Arachchi H.M."/>
            <person name="Berlin A.M."/>
            <person name="Chapman S.B."/>
            <person name="Gainer-Dewar J."/>
            <person name="Goldberg J."/>
            <person name="Griggs A."/>
            <person name="Gujja S."/>
            <person name="Hansen M."/>
            <person name="Howarth C."/>
            <person name="Imamovic A."/>
            <person name="Ireland A."/>
            <person name="Larimer J."/>
            <person name="McCowan C."/>
            <person name="Murphy C."/>
            <person name="Pearson M."/>
            <person name="Poon T.W."/>
            <person name="Priest M."/>
            <person name="Roberts A."/>
            <person name="Saif S."/>
            <person name="Shea T."/>
            <person name="Sisk P."/>
            <person name="Sykes S."/>
            <person name="Wortman J."/>
            <person name="Nusbaum C."/>
            <person name="Birren B."/>
        </authorList>
    </citation>
    <scope>NUCLEOTIDE SEQUENCE [LARGE SCALE GENOMIC DNA]</scope>
    <source>
        <strain evidence="2">ATCC 38817</strain>
    </source>
</reference>
<sequence>MHSPVARTAAHACRGGLAAAASLARRPGSLPCAAAAVSTAAAGRCADGRGPGPSALTAGTLPCVRAAMFHSSPPGFAAMPVASSQAGTLTEHQPFLDTRHLSAAGLPPGRDLVPQFQAFLRTAPAADLAAMGDLPVDAGSLGKLLDNVLHIGLNVALEWAGSPDANAPGLVACDRLTAPLSAAEALASTYPAPLVFLAGRALHVHCMSLLGGLAQSGALERMSPAPFGPECPRYAALLTAGQLLRTAADLGNARALFNLGLLFHSPASSSVGSPAAGAGAGPVLCSSPRSVIRLFRSAILPLADRQAFSPAELETGSLLFPEAPAGPGRRDGPGGWVDRQALLTHAALQTQRLEDVLGRDAGHGLVDLSLAALNSGLLPADGAGLLPPGVGALEPGHFRPAATKLPTDYLRLTPGMAQLLYALYMADLHETPDPPSAKAPAPAISAVPRPPASSNPQPPTPGQRSAFNLCARVTGLYLDGVLSDAGAEFARYLGLMHLTGDAGASRDVELGSALLQTAGWQPPARQAVSHRPDVSSIVSDVLDPEAHFTLALLHSNSPKFGGAARAPERPANWRLSIGHYAMACLGARRLAVVPAAGQPAQTPAVLAKSLFNLGVELLAGRGLPAAEAHPEAVVSEDTAHPRPALALVAFEAAARELPADMASRPGPGPFRICYVAAVNAGNLWRRGFDLRVPAPADGESASTNGDDPAPVPVESLSTRYSAVDLARECHVTVPRSLRNAADCFQHALPSPDARALLESCMNEMATLESQAPGFSSGQSHIPDEEWEGDAHDRISDIRRKVASSAPADSESAQSAGGSRCTIM</sequence>
<organism evidence="2">
    <name type="scientific">Fonticula alba</name>
    <name type="common">Slime mold</name>
    <dbReference type="NCBI Taxonomy" id="691883"/>
    <lineage>
        <taxon>Eukaryota</taxon>
        <taxon>Rotosphaerida</taxon>
        <taxon>Fonticulaceae</taxon>
        <taxon>Fonticula</taxon>
    </lineage>
</organism>